<protein>
    <submittedName>
        <fullName evidence="13">ATPase</fullName>
    </submittedName>
</protein>
<keyword evidence="14" id="KW-1185">Reference proteome</keyword>
<dbReference type="GO" id="GO:0005886">
    <property type="term" value="C:plasma membrane"/>
    <property type="evidence" value="ECO:0007669"/>
    <property type="project" value="UniProtKB-SubCell"/>
</dbReference>
<dbReference type="Gene3D" id="3.30.70.100">
    <property type="match status" value="2"/>
</dbReference>
<feature type="domain" description="HMA" evidence="12">
    <location>
        <begin position="70"/>
        <end position="136"/>
    </location>
</feature>
<dbReference type="AlphaFoldDB" id="A0A918C7J7"/>
<feature type="region of interest" description="Disordered" evidence="11">
    <location>
        <begin position="116"/>
        <end position="155"/>
    </location>
</feature>
<dbReference type="Gene3D" id="3.40.1110.10">
    <property type="entry name" value="Calcium-transporting ATPase, cytoplasmic domain N"/>
    <property type="match status" value="1"/>
</dbReference>
<dbReference type="InterPro" id="IPR044492">
    <property type="entry name" value="P_typ_ATPase_HD_dom"/>
</dbReference>
<evidence type="ECO:0000313" key="14">
    <source>
        <dbReference type="Proteomes" id="UP000603865"/>
    </source>
</evidence>
<keyword evidence="9 10" id="KW-0472">Membrane</keyword>
<dbReference type="GO" id="GO:0005524">
    <property type="term" value="F:ATP binding"/>
    <property type="evidence" value="ECO:0007669"/>
    <property type="project" value="UniProtKB-UniRule"/>
</dbReference>
<organism evidence="13 14">
    <name type="scientific">Deinococcus ruber</name>
    <dbReference type="NCBI Taxonomy" id="1848197"/>
    <lineage>
        <taxon>Bacteria</taxon>
        <taxon>Thermotogati</taxon>
        <taxon>Deinococcota</taxon>
        <taxon>Deinococci</taxon>
        <taxon>Deinococcales</taxon>
        <taxon>Deinococcaceae</taxon>
        <taxon>Deinococcus</taxon>
    </lineage>
</organism>
<keyword evidence="5 10" id="KW-0547">Nucleotide-binding</keyword>
<dbReference type="Gene3D" id="3.40.50.1000">
    <property type="entry name" value="HAD superfamily/HAD-like"/>
    <property type="match status" value="1"/>
</dbReference>
<evidence type="ECO:0000256" key="1">
    <source>
        <dbReference type="ARBA" id="ARBA00004141"/>
    </source>
</evidence>
<dbReference type="CDD" id="cd07546">
    <property type="entry name" value="P-type_ATPase_Pb_Zn_Cd2-like"/>
    <property type="match status" value="1"/>
</dbReference>
<keyword evidence="10" id="KW-1003">Cell membrane</keyword>
<dbReference type="PROSITE" id="PS00154">
    <property type="entry name" value="ATPASE_E1_E2"/>
    <property type="match status" value="1"/>
</dbReference>
<reference evidence="13" key="2">
    <citation type="submission" date="2020-09" db="EMBL/GenBank/DDBJ databases">
        <authorList>
            <person name="Sun Q."/>
            <person name="Ohkuma M."/>
        </authorList>
    </citation>
    <scope>NUCLEOTIDE SEQUENCE</scope>
    <source>
        <strain evidence="13">JCM 31311</strain>
    </source>
</reference>
<evidence type="ECO:0000256" key="2">
    <source>
        <dbReference type="ARBA" id="ARBA00006024"/>
    </source>
</evidence>
<evidence type="ECO:0000256" key="5">
    <source>
        <dbReference type="ARBA" id="ARBA00022741"/>
    </source>
</evidence>
<evidence type="ECO:0000313" key="13">
    <source>
        <dbReference type="EMBL" id="GGR10789.1"/>
    </source>
</evidence>
<dbReference type="PANTHER" id="PTHR48085:SF5">
    <property type="entry name" value="CADMIUM_ZINC-TRANSPORTING ATPASE HMA4-RELATED"/>
    <property type="match status" value="1"/>
</dbReference>
<feature type="transmembrane region" description="Helical" evidence="10">
    <location>
        <begin position="729"/>
        <end position="748"/>
    </location>
</feature>
<dbReference type="PROSITE" id="PS50846">
    <property type="entry name" value="HMA_2"/>
    <property type="match status" value="2"/>
</dbReference>
<dbReference type="InterPro" id="IPR059000">
    <property type="entry name" value="ATPase_P-type_domA"/>
</dbReference>
<feature type="compositionally biased region" description="Basic and acidic residues" evidence="11">
    <location>
        <begin position="118"/>
        <end position="128"/>
    </location>
</feature>
<dbReference type="InterPro" id="IPR023299">
    <property type="entry name" value="ATPase_P-typ_cyto_dom_N"/>
</dbReference>
<dbReference type="NCBIfam" id="TIGR01511">
    <property type="entry name" value="ATPase-IB1_Cu"/>
    <property type="match status" value="1"/>
</dbReference>
<evidence type="ECO:0000256" key="9">
    <source>
        <dbReference type="ARBA" id="ARBA00023136"/>
    </source>
</evidence>
<comment type="similarity">
    <text evidence="2 10">Belongs to the cation transport ATPase (P-type) (TC 3.A.3) family. Type IB subfamily.</text>
</comment>
<dbReference type="SFLD" id="SFLDS00003">
    <property type="entry name" value="Haloacid_Dehalogenase"/>
    <property type="match status" value="1"/>
</dbReference>
<proteinExistence type="inferred from homology"/>
<dbReference type="InterPro" id="IPR036163">
    <property type="entry name" value="HMA_dom_sf"/>
</dbReference>
<dbReference type="InterPro" id="IPR027256">
    <property type="entry name" value="P-typ_ATPase_IB"/>
</dbReference>
<keyword evidence="3 10" id="KW-0812">Transmembrane</keyword>
<keyword evidence="4 10" id="KW-0479">Metal-binding</keyword>
<dbReference type="InterPro" id="IPR018303">
    <property type="entry name" value="ATPase_P-typ_P_site"/>
</dbReference>
<evidence type="ECO:0000259" key="12">
    <source>
        <dbReference type="PROSITE" id="PS50846"/>
    </source>
</evidence>
<comment type="caution">
    <text evidence="13">The sequence shown here is derived from an EMBL/GenBank/DDBJ whole genome shotgun (WGS) entry which is preliminary data.</text>
</comment>
<dbReference type="InterPro" id="IPR051014">
    <property type="entry name" value="Cation_Transport_ATPase_IB"/>
</dbReference>
<dbReference type="InterPro" id="IPR006121">
    <property type="entry name" value="HMA_dom"/>
</dbReference>
<dbReference type="PANTHER" id="PTHR48085">
    <property type="entry name" value="CADMIUM/ZINC-TRANSPORTING ATPASE HMA2-RELATED"/>
    <property type="match status" value="1"/>
</dbReference>
<reference evidence="13" key="1">
    <citation type="journal article" date="2014" name="Int. J. Syst. Evol. Microbiol.">
        <title>Complete genome sequence of Corynebacterium casei LMG S-19264T (=DSM 44701T), isolated from a smear-ripened cheese.</title>
        <authorList>
            <consortium name="US DOE Joint Genome Institute (JGI-PGF)"/>
            <person name="Walter F."/>
            <person name="Albersmeier A."/>
            <person name="Kalinowski J."/>
            <person name="Ruckert C."/>
        </authorList>
    </citation>
    <scope>NUCLEOTIDE SEQUENCE</scope>
    <source>
        <strain evidence="13">JCM 31311</strain>
    </source>
</reference>
<evidence type="ECO:0000256" key="10">
    <source>
        <dbReference type="RuleBase" id="RU362081"/>
    </source>
</evidence>
<dbReference type="Pfam" id="PF00122">
    <property type="entry name" value="E1-E2_ATPase"/>
    <property type="match status" value="1"/>
</dbReference>
<dbReference type="NCBIfam" id="TIGR01512">
    <property type="entry name" value="ATPase-IB2_Cd"/>
    <property type="match status" value="1"/>
</dbReference>
<dbReference type="NCBIfam" id="TIGR01525">
    <property type="entry name" value="ATPase-IB_hvy"/>
    <property type="match status" value="1"/>
</dbReference>
<dbReference type="InterPro" id="IPR001757">
    <property type="entry name" value="P_typ_ATPase"/>
</dbReference>
<dbReference type="Proteomes" id="UP000603865">
    <property type="component" value="Unassembled WGS sequence"/>
</dbReference>
<evidence type="ECO:0000256" key="8">
    <source>
        <dbReference type="ARBA" id="ARBA00022989"/>
    </source>
</evidence>
<dbReference type="Pfam" id="PF00403">
    <property type="entry name" value="HMA"/>
    <property type="match status" value="2"/>
</dbReference>
<dbReference type="PRINTS" id="PR00943">
    <property type="entry name" value="CUATPASE"/>
</dbReference>
<evidence type="ECO:0000256" key="4">
    <source>
        <dbReference type="ARBA" id="ARBA00022723"/>
    </source>
</evidence>
<dbReference type="GO" id="GO:0046872">
    <property type="term" value="F:metal ion binding"/>
    <property type="evidence" value="ECO:0007669"/>
    <property type="project" value="UniProtKB-KW"/>
</dbReference>
<dbReference type="EMBL" id="BMQL01000012">
    <property type="protein sequence ID" value="GGR10789.1"/>
    <property type="molecule type" value="Genomic_DNA"/>
</dbReference>
<feature type="transmembrane region" description="Helical" evidence="10">
    <location>
        <begin position="396"/>
        <end position="416"/>
    </location>
</feature>
<feature type="transmembrane region" description="Helical" evidence="10">
    <location>
        <begin position="428"/>
        <end position="447"/>
    </location>
</feature>
<dbReference type="InterPro" id="IPR036412">
    <property type="entry name" value="HAD-like_sf"/>
</dbReference>
<keyword evidence="6 10" id="KW-0067">ATP-binding</keyword>
<dbReference type="SFLD" id="SFLDF00027">
    <property type="entry name" value="p-type_atpase"/>
    <property type="match status" value="1"/>
</dbReference>
<dbReference type="GO" id="GO:0015086">
    <property type="term" value="F:cadmium ion transmembrane transporter activity"/>
    <property type="evidence" value="ECO:0007669"/>
    <property type="project" value="TreeGrafter"/>
</dbReference>
<evidence type="ECO:0000256" key="11">
    <source>
        <dbReference type="SAM" id="MobiDB-lite"/>
    </source>
</evidence>
<gene>
    <name evidence="13" type="ORF">GCM10008957_24410</name>
</gene>
<dbReference type="InterPro" id="IPR008250">
    <property type="entry name" value="ATPase_P-typ_transduc_dom_A_sf"/>
</dbReference>
<dbReference type="SFLD" id="SFLDG00002">
    <property type="entry name" value="C1.7:_P-type_atpase_like"/>
    <property type="match status" value="1"/>
</dbReference>
<dbReference type="CDD" id="cd00371">
    <property type="entry name" value="HMA"/>
    <property type="match status" value="2"/>
</dbReference>
<dbReference type="NCBIfam" id="TIGR01494">
    <property type="entry name" value="ATPase_P-type"/>
    <property type="match status" value="1"/>
</dbReference>
<dbReference type="GO" id="GO:0019829">
    <property type="term" value="F:ATPase-coupled monoatomic cation transmembrane transporter activity"/>
    <property type="evidence" value="ECO:0007669"/>
    <property type="project" value="InterPro"/>
</dbReference>
<evidence type="ECO:0000256" key="7">
    <source>
        <dbReference type="ARBA" id="ARBA00022967"/>
    </source>
</evidence>
<accession>A0A918C7J7</accession>
<dbReference type="Pfam" id="PF00702">
    <property type="entry name" value="Hydrolase"/>
    <property type="match status" value="1"/>
</dbReference>
<dbReference type="InterPro" id="IPR023298">
    <property type="entry name" value="ATPase_P-typ_TM_dom_sf"/>
</dbReference>
<feature type="domain" description="HMA" evidence="12">
    <location>
        <begin position="1"/>
        <end position="58"/>
    </location>
</feature>
<dbReference type="SUPFAM" id="SSF56784">
    <property type="entry name" value="HAD-like"/>
    <property type="match status" value="1"/>
</dbReference>
<evidence type="ECO:0000256" key="3">
    <source>
        <dbReference type="ARBA" id="ARBA00022692"/>
    </source>
</evidence>
<evidence type="ECO:0000256" key="6">
    <source>
        <dbReference type="ARBA" id="ARBA00022840"/>
    </source>
</evidence>
<keyword evidence="8 10" id="KW-1133">Transmembrane helix</keyword>
<dbReference type="FunFam" id="2.70.150.10:FF:000002">
    <property type="entry name" value="Copper-transporting ATPase 1, putative"/>
    <property type="match status" value="1"/>
</dbReference>
<dbReference type="GO" id="GO:0016887">
    <property type="term" value="F:ATP hydrolysis activity"/>
    <property type="evidence" value="ECO:0007669"/>
    <property type="project" value="InterPro"/>
</dbReference>
<dbReference type="PRINTS" id="PR00119">
    <property type="entry name" value="CATATPASE"/>
</dbReference>
<feature type="transmembrane region" description="Helical" evidence="10">
    <location>
        <begin position="754"/>
        <end position="776"/>
    </location>
</feature>
<dbReference type="SUPFAM" id="SSF55008">
    <property type="entry name" value="HMA, heavy metal-associated domain"/>
    <property type="match status" value="2"/>
</dbReference>
<dbReference type="SUPFAM" id="SSF81665">
    <property type="entry name" value="Calcium ATPase, transmembrane domain M"/>
    <property type="match status" value="1"/>
</dbReference>
<sequence length="798" mass="83321">MDCANCVQKVERMVTGLPGTADVRASFARQTLQLTLDESQTSREQLERDLKSLGYAASPVLTIKRTAPSGGLSYFVENMDCASCVQKVERMVTGLPGTADVRTSFARQTLQLTLDESQTSREQLERSLRSMGYAPSPLTESAPVENTDHPAASTHTPAADRAKSWYATAQGRLVVGSGVLLALAFVFSFIEPRFSVYGYVAATLLGTWPLLKKAVASARFGDPFSINMLVSTAALGAVLIGQAAEGAVVVFFFAVGELLEGVAAGRARAGIQALAALAPKTALLVTGTQVREVPADQLRVGQTVQVQPGARVPADGRIVSGTSSLDDSPVTGESVPVEKTIGDSVYAGSINGLSVLNVEVVTAAADNTIARIIHMVEEAEGSKAQTARFIDRFSRWYTPGVVAVAALVAILPPLLLGGVWHDWLYKGIALLLIGCPCALVLSVPAAITSGVSAGARRGLLIKGGAALERIGSVKTVAFDKTGTLTAGHPRVTDVLGLGLDRTEVLRLAAAVESGSTHPLAQAIRSEALSHDLALPPISNAQAIPGRAVSANVEGRTLSVASPRHAATLSVLGADVQAQIDAFEEQGRTTVVLLEGRVPLGVLALRDEARPDARAAIAELKAMGIRALMLTGDNTRTGRAIAAELGLDVQAELLPEDKLKIIGELKSAGGVAMVGDGINDAPALAASDVGIAMGGGTDVALETADAALLREQVSGIPDLIALSRATMQNIHLNIAFALGLKAIFLMTTLLGYTNLWMAILADTGATAIVTANALRLLSWKPRRLEARQKTEGVRAAQHA</sequence>
<dbReference type="InterPro" id="IPR023214">
    <property type="entry name" value="HAD_sf"/>
</dbReference>
<comment type="subcellular location">
    <subcellularLocation>
        <location evidence="10">Cell membrane</location>
    </subcellularLocation>
    <subcellularLocation>
        <location evidence="1">Membrane</location>
        <topology evidence="1">Multi-pass membrane protein</topology>
    </subcellularLocation>
</comment>
<dbReference type="Gene3D" id="2.70.150.10">
    <property type="entry name" value="Calcium-transporting ATPase, cytoplasmic transduction domain A"/>
    <property type="match status" value="1"/>
</dbReference>
<feature type="transmembrane region" description="Helical" evidence="10">
    <location>
        <begin position="173"/>
        <end position="190"/>
    </location>
</feature>
<name>A0A918C7J7_9DEIO</name>
<keyword evidence="7" id="KW-1278">Translocase</keyword>
<dbReference type="SUPFAM" id="SSF81653">
    <property type="entry name" value="Calcium ATPase, transduction domain A"/>
    <property type="match status" value="1"/>
</dbReference>